<dbReference type="CDD" id="cd02440">
    <property type="entry name" value="AdoMet_MTases"/>
    <property type="match status" value="1"/>
</dbReference>
<dbReference type="SUPFAM" id="SSF53335">
    <property type="entry name" value="S-adenosyl-L-methionine-dependent methyltransferases"/>
    <property type="match status" value="1"/>
</dbReference>
<gene>
    <name evidence="3" type="ORF">JOE42_000769</name>
</gene>
<dbReference type="Pfam" id="PF13649">
    <property type="entry name" value="Methyltransf_25"/>
    <property type="match status" value="1"/>
</dbReference>
<feature type="domain" description="Methyltransferase" evidence="1">
    <location>
        <begin position="93"/>
        <end position="178"/>
    </location>
</feature>
<dbReference type="Proteomes" id="UP000703038">
    <property type="component" value="Unassembled WGS sequence"/>
</dbReference>
<keyword evidence="4" id="KW-1185">Reference proteome</keyword>
<evidence type="ECO:0000259" key="2">
    <source>
        <dbReference type="Pfam" id="PF21302"/>
    </source>
</evidence>
<evidence type="ECO:0000313" key="3">
    <source>
        <dbReference type="EMBL" id="MBM7414036.1"/>
    </source>
</evidence>
<keyword evidence="3" id="KW-0808">Transferase</keyword>
<dbReference type="InterPro" id="IPR029063">
    <property type="entry name" value="SAM-dependent_MTases_sf"/>
</dbReference>
<dbReference type="EC" id="2.1.1.187" evidence="3"/>
<sequence>MNDDAVALLACPHCGSDLEADDPDSGSAALLCDRGHTFDVARQGYVSLLSGSGGKIVGDSTEMVAARAEFLDRGHYDPLMDAVADAVGDRRRVLDVGVGTGHYLARVLDAGVPDAVGVGLDVSKAAARRAARSHPRASAVVADVWQSIPVRSGVIDAALSVFSPRNAEELARVLAPAGVLVVLTPTERHLVELVDDLGLVRVDENKTQRLGDTLGGRFERVRRVPITYSTTLTRDEIVDVVSMGPSARHIPPADLRARVDEMPPAREVTVSVTLGVYARAAV</sequence>
<reference evidence="3 4" key="1">
    <citation type="submission" date="2021-01" db="EMBL/GenBank/DDBJ databases">
        <title>Genomics of switchgrass bacterial isolates.</title>
        <authorList>
            <person name="Shade A."/>
        </authorList>
    </citation>
    <scope>NUCLEOTIDE SEQUENCE [LARGE SCALE GENOMIC DNA]</scope>
    <source>
        <strain evidence="3 4">PvP111</strain>
    </source>
</reference>
<dbReference type="EMBL" id="JAFBBK010000001">
    <property type="protein sequence ID" value="MBM7414036.1"/>
    <property type="molecule type" value="Genomic_DNA"/>
</dbReference>
<accession>A0ABS2KQM5</accession>
<dbReference type="InterPro" id="IPR048647">
    <property type="entry name" value="RlmA_N"/>
</dbReference>
<keyword evidence="3" id="KW-0489">Methyltransferase</keyword>
<dbReference type="PIRSF" id="PIRSF018249">
    <property type="entry name" value="MyrA_prd"/>
    <property type="match status" value="1"/>
</dbReference>
<evidence type="ECO:0000259" key="1">
    <source>
        <dbReference type="Pfam" id="PF13649"/>
    </source>
</evidence>
<organism evidence="3 4">
    <name type="scientific">Rhodococcoides corynebacterioides</name>
    <dbReference type="NCBI Taxonomy" id="53972"/>
    <lineage>
        <taxon>Bacteria</taxon>
        <taxon>Bacillati</taxon>
        <taxon>Actinomycetota</taxon>
        <taxon>Actinomycetes</taxon>
        <taxon>Mycobacteriales</taxon>
        <taxon>Nocardiaceae</taxon>
        <taxon>Rhodococcoides</taxon>
    </lineage>
</organism>
<feature type="domain" description="23S rRNA (guanine(745)-N(1))-methyltransferase N-terminal" evidence="2">
    <location>
        <begin position="10"/>
        <end position="49"/>
    </location>
</feature>
<dbReference type="InterPro" id="IPR041698">
    <property type="entry name" value="Methyltransf_25"/>
</dbReference>
<dbReference type="InterPro" id="IPR016718">
    <property type="entry name" value="rRNA_m1G-MeTrfase_A_prd"/>
</dbReference>
<protein>
    <submittedName>
        <fullName evidence="3">23S rRNA (Guanine745-N1)-methyltransferase</fullName>
        <ecNumber evidence="3">2.1.1.187</ecNumber>
    </submittedName>
</protein>
<dbReference type="Gene3D" id="3.40.50.150">
    <property type="entry name" value="Vaccinia Virus protein VP39"/>
    <property type="match status" value="1"/>
</dbReference>
<name>A0ABS2KQM5_9NOCA</name>
<dbReference type="GO" id="GO:0052911">
    <property type="term" value="F:23S rRNA (guanine(745)-N(1))-methyltransferase activity"/>
    <property type="evidence" value="ECO:0007669"/>
    <property type="project" value="UniProtKB-EC"/>
</dbReference>
<evidence type="ECO:0000313" key="4">
    <source>
        <dbReference type="Proteomes" id="UP000703038"/>
    </source>
</evidence>
<comment type="caution">
    <text evidence="3">The sequence shown here is derived from an EMBL/GenBank/DDBJ whole genome shotgun (WGS) entry which is preliminary data.</text>
</comment>
<dbReference type="Pfam" id="PF21302">
    <property type="entry name" value="Zn_ribbon_RlmA"/>
    <property type="match status" value="1"/>
</dbReference>
<dbReference type="RefSeq" id="WP_204866803.1">
    <property type="nucleotide sequence ID" value="NZ_JAFBBK010000001.1"/>
</dbReference>
<proteinExistence type="predicted"/>